<evidence type="ECO:0000259" key="7">
    <source>
        <dbReference type="Pfam" id="PF00107"/>
    </source>
</evidence>
<accession>E9E8S4</accession>
<dbReference type="SUPFAM" id="SSF51735">
    <property type="entry name" value="NAD(P)-binding Rossmann-fold domains"/>
    <property type="match status" value="1"/>
</dbReference>
<evidence type="ECO:0000256" key="3">
    <source>
        <dbReference type="ARBA" id="ARBA00022723"/>
    </source>
</evidence>
<sequence>MAAKMRKAKVSIAIDLQQSRLDLASQLGATHTLLGNDPEIISKIGEFAPPNGVNYAVDCTGVPAVIETMIQALGSRGHAASVGAPTAQMLRNAQPNDSRNRLGPLLRAPESKSWGGCG</sequence>
<comment type="similarity">
    <text evidence="2">Belongs to the zinc-containing alcohol dehydrogenase family.</text>
</comment>
<dbReference type="PANTHER" id="PTHR43350:SF11">
    <property type="entry name" value="ENOYL REDUCTASE (ER) DOMAIN-CONTAINING PROTEIN"/>
    <property type="match status" value="1"/>
</dbReference>
<protein>
    <submittedName>
        <fullName evidence="8">Alcohol dehydrogenase</fullName>
    </submittedName>
</protein>
<dbReference type="InterPro" id="IPR036291">
    <property type="entry name" value="NAD(P)-bd_dom_sf"/>
</dbReference>
<name>E9E8S4_METAQ</name>
<dbReference type="InterPro" id="IPR013149">
    <property type="entry name" value="ADH-like_C"/>
</dbReference>
<dbReference type="Gene3D" id="3.40.50.720">
    <property type="entry name" value="NAD(P)-binding Rossmann-like Domain"/>
    <property type="match status" value="1"/>
</dbReference>
<evidence type="ECO:0000256" key="5">
    <source>
        <dbReference type="ARBA" id="ARBA00023002"/>
    </source>
</evidence>
<keyword evidence="4" id="KW-0862">Zinc</keyword>
<dbReference type="OMA" id="RRWEMAK"/>
<keyword evidence="3" id="KW-0479">Metal-binding</keyword>
<dbReference type="Proteomes" id="UP000002499">
    <property type="component" value="Unassembled WGS sequence"/>
</dbReference>
<reference evidence="8 9" key="1">
    <citation type="journal article" date="2011" name="PLoS Genet.">
        <title>Genome sequencing and comparative transcriptomics of the model entomopathogenic fungi Metarhizium anisopliae and M. acridum.</title>
        <authorList>
            <person name="Gao Q."/>
            <person name="Jin K."/>
            <person name="Ying S.H."/>
            <person name="Zhang Y."/>
            <person name="Xiao G."/>
            <person name="Shang Y."/>
            <person name="Duan Z."/>
            <person name="Hu X."/>
            <person name="Xie X.Q."/>
            <person name="Zhou G."/>
            <person name="Peng G."/>
            <person name="Luo Z."/>
            <person name="Huang W."/>
            <person name="Wang B."/>
            <person name="Fang W."/>
            <person name="Wang S."/>
            <person name="Zhong Y."/>
            <person name="Ma L.J."/>
            <person name="St Leger R.J."/>
            <person name="Zhao G.P."/>
            <person name="Pei Y."/>
            <person name="Feng M.G."/>
            <person name="Xia Y."/>
            <person name="Wang C."/>
        </authorList>
    </citation>
    <scope>NUCLEOTIDE SEQUENCE [LARGE SCALE GENOMIC DNA]</scope>
    <source>
        <strain evidence="8 9">CQMa 102</strain>
    </source>
</reference>
<gene>
    <name evidence="8" type="ORF">MAC_06272</name>
</gene>
<dbReference type="GO" id="GO:0016491">
    <property type="term" value="F:oxidoreductase activity"/>
    <property type="evidence" value="ECO:0007669"/>
    <property type="project" value="UniProtKB-KW"/>
</dbReference>
<keyword evidence="9" id="KW-1185">Reference proteome</keyword>
<evidence type="ECO:0000256" key="1">
    <source>
        <dbReference type="ARBA" id="ARBA00001947"/>
    </source>
</evidence>
<dbReference type="eggNOG" id="KOG0022">
    <property type="taxonomic scope" value="Eukaryota"/>
</dbReference>
<dbReference type="HOGENOM" id="CLU_2073702_0_0_1"/>
<evidence type="ECO:0000256" key="2">
    <source>
        <dbReference type="ARBA" id="ARBA00008072"/>
    </source>
</evidence>
<organism evidence="9">
    <name type="scientific">Metarhizium acridum (strain CQMa 102)</name>
    <dbReference type="NCBI Taxonomy" id="655827"/>
    <lineage>
        <taxon>Eukaryota</taxon>
        <taxon>Fungi</taxon>
        <taxon>Dikarya</taxon>
        <taxon>Ascomycota</taxon>
        <taxon>Pezizomycotina</taxon>
        <taxon>Sordariomycetes</taxon>
        <taxon>Hypocreomycetidae</taxon>
        <taxon>Hypocreales</taxon>
        <taxon>Clavicipitaceae</taxon>
        <taxon>Metarhizium</taxon>
    </lineage>
</organism>
<dbReference type="Pfam" id="PF00107">
    <property type="entry name" value="ADH_zinc_N"/>
    <property type="match status" value="1"/>
</dbReference>
<dbReference type="EMBL" id="GL698523">
    <property type="protein sequence ID" value="EFY87678.1"/>
    <property type="molecule type" value="Genomic_DNA"/>
</dbReference>
<dbReference type="PANTHER" id="PTHR43350">
    <property type="entry name" value="NAD-DEPENDENT ALCOHOL DEHYDROGENASE"/>
    <property type="match status" value="1"/>
</dbReference>
<dbReference type="AlphaFoldDB" id="E9E8S4"/>
<proteinExistence type="inferred from homology"/>
<dbReference type="OrthoDB" id="1560166at2759"/>
<evidence type="ECO:0000256" key="4">
    <source>
        <dbReference type="ARBA" id="ARBA00022833"/>
    </source>
</evidence>
<evidence type="ECO:0000313" key="8">
    <source>
        <dbReference type="EMBL" id="EFY87678.1"/>
    </source>
</evidence>
<keyword evidence="5" id="KW-0560">Oxidoreductase</keyword>
<dbReference type="STRING" id="655827.E9E8S4"/>
<comment type="cofactor">
    <cofactor evidence="1">
        <name>Zn(2+)</name>
        <dbReference type="ChEBI" id="CHEBI:29105"/>
    </cofactor>
</comment>
<dbReference type="InParanoid" id="E9E8S4"/>
<feature type="region of interest" description="Disordered" evidence="6">
    <location>
        <begin position="84"/>
        <end position="118"/>
    </location>
</feature>
<dbReference type="GO" id="GO:0046872">
    <property type="term" value="F:metal ion binding"/>
    <property type="evidence" value="ECO:0007669"/>
    <property type="project" value="UniProtKB-KW"/>
</dbReference>
<feature type="domain" description="Alcohol dehydrogenase-like C-terminal" evidence="7">
    <location>
        <begin position="2"/>
        <end position="87"/>
    </location>
</feature>
<evidence type="ECO:0000256" key="6">
    <source>
        <dbReference type="SAM" id="MobiDB-lite"/>
    </source>
</evidence>
<evidence type="ECO:0000313" key="9">
    <source>
        <dbReference type="Proteomes" id="UP000002499"/>
    </source>
</evidence>